<evidence type="ECO:0000313" key="2">
    <source>
        <dbReference type="Proteomes" id="UP001141552"/>
    </source>
</evidence>
<reference evidence="1" key="2">
    <citation type="journal article" date="2023" name="Plants (Basel)">
        <title>Annotation of the Turnera subulata (Passifloraceae) Draft Genome Reveals the S-Locus Evolved after the Divergence of Turneroideae from Passifloroideae in a Stepwise Manner.</title>
        <authorList>
            <person name="Henning P.M."/>
            <person name="Roalson E.H."/>
            <person name="Mir W."/>
            <person name="McCubbin A.G."/>
            <person name="Shore J.S."/>
        </authorList>
    </citation>
    <scope>NUCLEOTIDE SEQUENCE</scope>
    <source>
        <strain evidence="1">F60SS</strain>
    </source>
</reference>
<evidence type="ECO:0000313" key="1">
    <source>
        <dbReference type="EMBL" id="KAJ4833993.1"/>
    </source>
</evidence>
<gene>
    <name evidence="1" type="ORF">Tsubulata_016524</name>
</gene>
<dbReference type="OrthoDB" id="749576at2759"/>
<reference evidence="1" key="1">
    <citation type="submission" date="2022-02" db="EMBL/GenBank/DDBJ databases">
        <authorList>
            <person name="Henning P.M."/>
            <person name="McCubbin A.G."/>
            <person name="Shore J.S."/>
        </authorList>
    </citation>
    <scope>NUCLEOTIDE SEQUENCE</scope>
    <source>
        <strain evidence="1">F60SS</strain>
        <tissue evidence="1">Leaves</tissue>
    </source>
</reference>
<dbReference type="AlphaFoldDB" id="A0A9Q0FMA8"/>
<protein>
    <submittedName>
        <fullName evidence="1">Uncharacterized protein</fullName>
    </submittedName>
</protein>
<organism evidence="1 2">
    <name type="scientific">Turnera subulata</name>
    <dbReference type="NCBI Taxonomy" id="218843"/>
    <lineage>
        <taxon>Eukaryota</taxon>
        <taxon>Viridiplantae</taxon>
        <taxon>Streptophyta</taxon>
        <taxon>Embryophyta</taxon>
        <taxon>Tracheophyta</taxon>
        <taxon>Spermatophyta</taxon>
        <taxon>Magnoliopsida</taxon>
        <taxon>eudicotyledons</taxon>
        <taxon>Gunneridae</taxon>
        <taxon>Pentapetalae</taxon>
        <taxon>rosids</taxon>
        <taxon>fabids</taxon>
        <taxon>Malpighiales</taxon>
        <taxon>Passifloraceae</taxon>
        <taxon>Turnera</taxon>
    </lineage>
</organism>
<dbReference type="EMBL" id="JAKUCV010004801">
    <property type="protein sequence ID" value="KAJ4833993.1"/>
    <property type="molecule type" value="Genomic_DNA"/>
</dbReference>
<keyword evidence="2" id="KW-1185">Reference proteome</keyword>
<comment type="caution">
    <text evidence="1">The sequence shown here is derived from an EMBL/GenBank/DDBJ whole genome shotgun (WGS) entry which is preliminary data.</text>
</comment>
<dbReference type="PANTHER" id="PTHR35304">
    <property type="entry name" value="OS05G0120300 PROTEIN-RELATED"/>
    <property type="match status" value="1"/>
</dbReference>
<name>A0A9Q0FMA8_9ROSI</name>
<proteinExistence type="predicted"/>
<dbReference type="Proteomes" id="UP001141552">
    <property type="component" value="Unassembled WGS sequence"/>
</dbReference>
<dbReference type="PANTHER" id="PTHR35304:SF1">
    <property type="entry name" value="OS05G0120300 PROTEIN"/>
    <property type="match status" value="1"/>
</dbReference>
<sequence length="145" mass="16218">MAAVGVHGSHHRFRYPANVNLHRWPESEPGFERLGGSHHHRRGQWHPAQVVDSISCRQLYLRSYTFSRKESFPEKAKKCIGKVGDKLQKIKSVTSPKSGGGTNKFTDAIKRSRGLKRAKQVSCDALLSVFNGLLSCTTKVSVMDK</sequence>
<accession>A0A9Q0FMA8</accession>